<comment type="caution">
    <text evidence="3">The sequence shown here is derived from an EMBL/GenBank/DDBJ whole genome shotgun (WGS) entry which is preliminary data.</text>
</comment>
<dbReference type="InterPro" id="IPR050823">
    <property type="entry name" value="Plant_Ser_Thr_Prot_Kinase"/>
</dbReference>
<dbReference type="Gene3D" id="1.10.510.10">
    <property type="entry name" value="Transferase(Phosphotransferase) domain 1"/>
    <property type="match status" value="1"/>
</dbReference>
<keyword evidence="4" id="KW-1185">Reference proteome</keyword>
<dbReference type="EMBL" id="CAMAPF010000098">
    <property type="protein sequence ID" value="CAH9098314.1"/>
    <property type="molecule type" value="Genomic_DNA"/>
</dbReference>
<keyword evidence="1" id="KW-0812">Transmembrane</keyword>
<organism evidence="3 4">
    <name type="scientific">Cuscuta epithymum</name>
    <dbReference type="NCBI Taxonomy" id="186058"/>
    <lineage>
        <taxon>Eukaryota</taxon>
        <taxon>Viridiplantae</taxon>
        <taxon>Streptophyta</taxon>
        <taxon>Embryophyta</taxon>
        <taxon>Tracheophyta</taxon>
        <taxon>Spermatophyta</taxon>
        <taxon>Magnoliopsida</taxon>
        <taxon>eudicotyledons</taxon>
        <taxon>Gunneridae</taxon>
        <taxon>Pentapetalae</taxon>
        <taxon>asterids</taxon>
        <taxon>lamiids</taxon>
        <taxon>Solanales</taxon>
        <taxon>Convolvulaceae</taxon>
        <taxon>Cuscuteae</taxon>
        <taxon>Cuscuta</taxon>
        <taxon>Cuscuta subgen. Cuscuta</taxon>
    </lineage>
</organism>
<dbReference type="InterPro" id="IPR000719">
    <property type="entry name" value="Prot_kinase_dom"/>
</dbReference>
<evidence type="ECO:0000256" key="1">
    <source>
        <dbReference type="SAM" id="Phobius"/>
    </source>
</evidence>
<keyword evidence="1" id="KW-1133">Transmembrane helix</keyword>
<dbReference type="InterPro" id="IPR011009">
    <property type="entry name" value="Kinase-like_dom_sf"/>
</dbReference>
<gene>
    <name evidence="3" type="ORF">CEPIT_LOCUS14337</name>
</gene>
<sequence>MYGNGELLVLLMIILVNFLLSGVLATLTWSRRMRIALDVARGLAFLHGADMPIIYRDFKTSNILLDKYRNRPRKIEKPKVENLEIRKRNADGEVAIGVSDEPGWECQDCCSPSGSSAAK</sequence>
<dbReference type="GO" id="GO:0005524">
    <property type="term" value="F:ATP binding"/>
    <property type="evidence" value="ECO:0007669"/>
    <property type="project" value="InterPro"/>
</dbReference>
<feature type="domain" description="Protein kinase" evidence="2">
    <location>
        <begin position="1"/>
        <end position="119"/>
    </location>
</feature>
<dbReference type="Proteomes" id="UP001152523">
    <property type="component" value="Unassembled WGS sequence"/>
</dbReference>
<dbReference type="PANTHER" id="PTHR45621">
    <property type="entry name" value="OS01G0588500 PROTEIN-RELATED"/>
    <property type="match status" value="1"/>
</dbReference>
<dbReference type="PROSITE" id="PS00108">
    <property type="entry name" value="PROTEIN_KINASE_ST"/>
    <property type="match status" value="1"/>
</dbReference>
<evidence type="ECO:0000259" key="2">
    <source>
        <dbReference type="PROSITE" id="PS50011"/>
    </source>
</evidence>
<accession>A0AAV0DH21</accession>
<keyword evidence="1" id="KW-0472">Membrane</keyword>
<feature type="transmembrane region" description="Helical" evidence="1">
    <location>
        <begin position="6"/>
        <end position="27"/>
    </location>
</feature>
<reference evidence="3" key="1">
    <citation type="submission" date="2022-07" db="EMBL/GenBank/DDBJ databases">
        <authorList>
            <person name="Macas J."/>
            <person name="Novak P."/>
            <person name="Neumann P."/>
        </authorList>
    </citation>
    <scope>NUCLEOTIDE SEQUENCE</scope>
</reference>
<name>A0AAV0DH21_9ASTE</name>
<dbReference type="InterPro" id="IPR008271">
    <property type="entry name" value="Ser/Thr_kinase_AS"/>
</dbReference>
<evidence type="ECO:0000313" key="3">
    <source>
        <dbReference type="EMBL" id="CAH9098314.1"/>
    </source>
</evidence>
<protein>
    <recommendedName>
        <fullName evidence="2">Protein kinase domain-containing protein</fullName>
    </recommendedName>
</protein>
<proteinExistence type="predicted"/>
<dbReference type="AlphaFoldDB" id="A0AAV0DH21"/>
<evidence type="ECO:0000313" key="4">
    <source>
        <dbReference type="Proteomes" id="UP001152523"/>
    </source>
</evidence>
<dbReference type="GO" id="GO:0004672">
    <property type="term" value="F:protein kinase activity"/>
    <property type="evidence" value="ECO:0007669"/>
    <property type="project" value="InterPro"/>
</dbReference>
<dbReference type="PROSITE" id="PS50011">
    <property type="entry name" value="PROTEIN_KINASE_DOM"/>
    <property type="match status" value="1"/>
</dbReference>
<dbReference type="SUPFAM" id="SSF56112">
    <property type="entry name" value="Protein kinase-like (PK-like)"/>
    <property type="match status" value="1"/>
</dbReference>